<feature type="transmembrane region" description="Helical" evidence="2">
    <location>
        <begin position="888"/>
        <end position="911"/>
    </location>
</feature>
<evidence type="ECO:0000313" key="4">
    <source>
        <dbReference type="Proteomes" id="UP001203104"/>
    </source>
</evidence>
<gene>
    <name evidence="3" type="ORF">FEF30_03035</name>
</gene>
<feature type="compositionally biased region" description="Basic and acidic residues" evidence="1">
    <location>
        <begin position="106"/>
        <end position="115"/>
    </location>
</feature>
<keyword evidence="2" id="KW-0812">Transmembrane</keyword>
<keyword evidence="2" id="KW-1133">Transmembrane helix</keyword>
<reference evidence="3 4" key="1">
    <citation type="submission" date="2019-05" db="EMBL/GenBank/DDBJ databases">
        <title>Genome sequencing and assembly of Mycoplasma hyopneumoniae strains UFV01 and UFV02.</title>
        <authorList>
            <person name="De Souza L.F."/>
            <person name="Gonzaga N.F."/>
            <person name="Santos M.R."/>
            <person name="Deeney A.S."/>
            <person name="Vidigal P.M.P."/>
            <person name="Moreira M.A.S."/>
            <person name="Fietto J.R.L."/>
            <person name="Bressan G.C."/>
            <person name="Rycroft A.N."/>
            <person name="Silva Junior A."/>
        </authorList>
    </citation>
    <scope>NUCLEOTIDE SEQUENCE [LARGE SCALE GENOMIC DNA]</scope>
    <source>
        <strain evidence="3 4">UFV01</strain>
    </source>
</reference>
<organism evidence="3 4">
    <name type="scientific">Mesomycoplasma hyopneumoniae</name>
    <name type="common">Mycoplasma hyopneumoniae</name>
    <dbReference type="NCBI Taxonomy" id="2099"/>
    <lineage>
        <taxon>Bacteria</taxon>
        <taxon>Bacillati</taxon>
        <taxon>Mycoplasmatota</taxon>
        <taxon>Mycoplasmoidales</taxon>
        <taxon>Metamycoplasmataceae</taxon>
        <taxon>Mesomycoplasma</taxon>
    </lineage>
</organism>
<dbReference type="AlphaFoldDB" id="A0ABD4SXK0"/>
<keyword evidence="2" id="KW-0472">Membrane</keyword>
<feature type="region of interest" description="Disordered" evidence="1">
    <location>
        <begin position="98"/>
        <end position="123"/>
    </location>
</feature>
<comment type="caution">
    <text evidence="3">The sequence shown here is derived from an EMBL/GenBank/DDBJ whole genome shotgun (WGS) entry which is preliminary data.</text>
</comment>
<accession>A0ABD4SXK0</accession>
<evidence type="ECO:0000256" key="1">
    <source>
        <dbReference type="SAM" id="MobiDB-lite"/>
    </source>
</evidence>
<evidence type="ECO:0000313" key="3">
    <source>
        <dbReference type="EMBL" id="MCI8283525.1"/>
    </source>
</evidence>
<name>A0ABD4SXK0_MESHO</name>
<sequence length="916" mass="106089">MNKTKTLRFYLTEICDEFHKEKDCYYRLKFAKETVGIFNSLTDVFLKIESLKTPVRLWVLRGNKFGSVISFPLAINFRSLNQAQREEFLAKTFSDFDNSASQTTSEKTKKSDKNLKNPLKNSKNQKQATELIITEDEKTIDEILYAIKQNGADQKIECAVCEKDNETEALSHQCPCHLVELEILEDSLENKILELVSEKEKILLDSASFPQQGKKADENLELENLENPSDAYDFFESFNPENPDLIKRDQDFQLEEKLENQDDNLIFNQQISDQFDEKILENVSSTSEVLILKSQEKEFEVGIEKKVEKKVLDHKEYGIINSPDREVAGEKEADIAYQHSEFCDSVSSFSSFKTSCSACSHNATCPWCQKYRTYLLEAKNCPACILKFKEQNFDLDTKLLELRSSNLVSKKENLVKKESQICKACSHNALCSWCQRYRTYLLEARNCPKCLEIFKFKNIDINRKIFELSHPSYPYILLKNPYLSNCYACNHNATCPWCQKYRTYLLEARNCPACLEKFKAKNFDVDAKLLELRYGSYTKHLENLGSKISCQACNHNANCLWCQRYATYLLEAKNCPACLERFRLQNFDIEKKLSELRVNDYQNLYSLIWQQTYNSPCPTCNHNFFCPKCSKLRAFYKEARKCLACQELLKQRNINIEEKIYQLSYYPYFDSRALVRYQFGQGHKLAYNENCASCVHVYFCKFCLKYRAFLLEAKNCLACRYLFAKRNLSIDYLLKIINYEVHDDNFHHISPLLVLAHGKKIVHEEIPQIVEIVLDYSWIKIYPQFLALGNYPLNKFPAIIPLFQGIVYQALLDQNWDEHNAMVDEELFNTKRGFGGYNLQGGLSVGLGDLSVDEATRVIAASTSSVDEDEEIIIVATEKSTIWGLPSYVLWFVLFAVIAVLLVVVIMFVLYGAGII</sequence>
<evidence type="ECO:0000256" key="2">
    <source>
        <dbReference type="SAM" id="Phobius"/>
    </source>
</evidence>
<proteinExistence type="predicted"/>
<dbReference type="RefSeq" id="WP_243216257.1">
    <property type="nucleotide sequence ID" value="NZ_VBRV01000005.1"/>
</dbReference>
<protein>
    <submittedName>
        <fullName evidence="3">Uncharacterized protein</fullName>
    </submittedName>
</protein>
<dbReference type="EMBL" id="VBRW01000006">
    <property type="protein sequence ID" value="MCI8283525.1"/>
    <property type="molecule type" value="Genomic_DNA"/>
</dbReference>
<dbReference type="Proteomes" id="UP001203104">
    <property type="component" value="Unassembled WGS sequence"/>
</dbReference>